<evidence type="ECO:0000256" key="3">
    <source>
        <dbReference type="ARBA" id="ARBA00023274"/>
    </source>
</evidence>
<dbReference type="SUPFAM" id="SSF64263">
    <property type="entry name" value="Prokaryotic ribosomal protein L17"/>
    <property type="match status" value="1"/>
</dbReference>
<keyword evidence="2" id="KW-0689">Ribosomal protein</keyword>
<comment type="caution">
    <text evidence="4">The sequence shown here is derived from an EMBL/GenBank/DDBJ whole genome shotgun (WGS) entry which is preliminary data.</text>
</comment>
<name>A0ABP0QBA5_9DINO</name>
<evidence type="ECO:0000256" key="2">
    <source>
        <dbReference type="ARBA" id="ARBA00022980"/>
    </source>
</evidence>
<dbReference type="Proteomes" id="UP001642464">
    <property type="component" value="Unassembled WGS sequence"/>
</dbReference>
<dbReference type="InterPro" id="IPR036373">
    <property type="entry name" value="Ribosomal_bL17_sf"/>
</dbReference>
<dbReference type="EMBL" id="CAXAMM010039307">
    <property type="protein sequence ID" value="CAK9085516.1"/>
    <property type="molecule type" value="Genomic_DNA"/>
</dbReference>
<sequence length="210" mass="24937">MGWIAETNRIAKGARSKGKRIYHKVFGPSHQQWKWVKDMLNLLILNQRLETSLPRAKELQQYAEEIVFLAKKNSPYHDGLVESMLTSPEARRILYERMLPRYKDRHFHVSRVVNLFTYRQRDTTPMAILEYVDRPGEVRPANPVGAARKQHVAMEFLETRRSRRKHLAEVQRMLESKRSPPLDAAVLERLRFECTKYEDLEPWTPKRLEE</sequence>
<comment type="similarity">
    <text evidence="1">Belongs to the bacterial ribosomal protein bL17 family.</text>
</comment>
<dbReference type="InterPro" id="IPR000456">
    <property type="entry name" value="Ribosomal_bL17"/>
</dbReference>
<dbReference type="Gene3D" id="3.90.1030.10">
    <property type="entry name" value="Ribosomal protein L17"/>
    <property type="match status" value="1"/>
</dbReference>
<dbReference type="PANTHER" id="PTHR14413">
    <property type="entry name" value="RIBOSOMAL PROTEIN L17"/>
    <property type="match status" value="1"/>
</dbReference>
<gene>
    <name evidence="4" type="ORF">SCF082_LOCUS40505</name>
</gene>
<organism evidence="4 5">
    <name type="scientific">Durusdinium trenchii</name>
    <dbReference type="NCBI Taxonomy" id="1381693"/>
    <lineage>
        <taxon>Eukaryota</taxon>
        <taxon>Sar</taxon>
        <taxon>Alveolata</taxon>
        <taxon>Dinophyceae</taxon>
        <taxon>Suessiales</taxon>
        <taxon>Symbiodiniaceae</taxon>
        <taxon>Durusdinium</taxon>
    </lineage>
</organism>
<keyword evidence="3" id="KW-0687">Ribonucleoprotein</keyword>
<keyword evidence="5" id="KW-1185">Reference proteome</keyword>
<evidence type="ECO:0000313" key="4">
    <source>
        <dbReference type="EMBL" id="CAK9085516.1"/>
    </source>
</evidence>
<dbReference type="Pfam" id="PF01196">
    <property type="entry name" value="Ribosomal_L17"/>
    <property type="match status" value="1"/>
</dbReference>
<protein>
    <submittedName>
        <fullName evidence="4">Mitochondrial</fullName>
    </submittedName>
</protein>
<proteinExistence type="inferred from homology"/>
<evidence type="ECO:0000256" key="1">
    <source>
        <dbReference type="ARBA" id="ARBA00008777"/>
    </source>
</evidence>
<dbReference type="PANTHER" id="PTHR14413:SF16">
    <property type="entry name" value="LARGE RIBOSOMAL SUBUNIT PROTEIN BL17M"/>
    <property type="match status" value="1"/>
</dbReference>
<accession>A0ABP0QBA5</accession>
<evidence type="ECO:0000313" key="5">
    <source>
        <dbReference type="Proteomes" id="UP001642464"/>
    </source>
</evidence>
<reference evidence="4 5" key="1">
    <citation type="submission" date="2024-02" db="EMBL/GenBank/DDBJ databases">
        <authorList>
            <person name="Chen Y."/>
            <person name="Shah S."/>
            <person name="Dougan E. K."/>
            <person name="Thang M."/>
            <person name="Chan C."/>
        </authorList>
    </citation>
    <scope>NUCLEOTIDE SEQUENCE [LARGE SCALE GENOMIC DNA]</scope>
</reference>